<dbReference type="GO" id="GO:0017057">
    <property type="term" value="F:6-phosphogluconolactonase activity"/>
    <property type="evidence" value="ECO:0007669"/>
    <property type="project" value="UniProtKB-UniRule"/>
</dbReference>
<dbReference type="NCBIfam" id="TIGR01198">
    <property type="entry name" value="pgl"/>
    <property type="match status" value="1"/>
</dbReference>
<comment type="catalytic activity">
    <reaction evidence="1 7">
        <text>6-phospho-D-glucono-1,5-lactone + H2O = 6-phospho-D-gluconate + H(+)</text>
        <dbReference type="Rhea" id="RHEA:12556"/>
        <dbReference type="ChEBI" id="CHEBI:15377"/>
        <dbReference type="ChEBI" id="CHEBI:15378"/>
        <dbReference type="ChEBI" id="CHEBI:57955"/>
        <dbReference type="ChEBI" id="CHEBI:58759"/>
        <dbReference type="EC" id="3.1.1.31"/>
    </reaction>
</comment>
<dbReference type="Gene3D" id="3.40.50.1360">
    <property type="match status" value="1"/>
</dbReference>
<evidence type="ECO:0000256" key="2">
    <source>
        <dbReference type="ARBA" id="ARBA00002681"/>
    </source>
</evidence>
<dbReference type="SUPFAM" id="SSF100950">
    <property type="entry name" value="NagB/RpiA/CoA transferase-like"/>
    <property type="match status" value="1"/>
</dbReference>
<proteinExistence type="inferred from homology"/>
<comment type="caution">
    <text evidence="9">The sequence shown here is derived from an EMBL/GenBank/DDBJ whole genome shotgun (WGS) entry which is preliminary data.</text>
</comment>
<dbReference type="InterPro" id="IPR037171">
    <property type="entry name" value="NagB/RpiA_transferase-like"/>
</dbReference>
<accession>A0A317C7X0</accession>
<comment type="similarity">
    <text evidence="4 7">Belongs to the glucosamine/galactosamine-6-phosphate isomerase family. 6-phosphogluconolactonase subfamily.</text>
</comment>
<evidence type="ECO:0000313" key="9">
    <source>
        <dbReference type="EMBL" id="PWQ93463.1"/>
    </source>
</evidence>
<reference evidence="9 10" key="1">
    <citation type="submission" date="2018-05" db="EMBL/GenBank/DDBJ databases">
        <title>Leucothrix arctica sp. nov., isolated from Arctic seawater.</title>
        <authorList>
            <person name="Choi A."/>
            <person name="Baek K."/>
        </authorList>
    </citation>
    <scope>NUCLEOTIDE SEQUENCE [LARGE SCALE GENOMIC DNA]</scope>
    <source>
        <strain evidence="9 10">IMCC9719</strain>
    </source>
</reference>
<keyword evidence="10" id="KW-1185">Reference proteome</keyword>
<dbReference type="InterPro" id="IPR005900">
    <property type="entry name" value="6-phosphogluconolactonase_DevB"/>
</dbReference>
<dbReference type="InterPro" id="IPR006148">
    <property type="entry name" value="Glc/Gal-6P_isomerase"/>
</dbReference>
<dbReference type="GO" id="GO:0005975">
    <property type="term" value="P:carbohydrate metabolic process"/>
    <property type="evidence" value="ECO:0007669"/>
    <property type="project" value="UniProtKB-UniRule"/>
</dbReference>
<dbReference type="AlphaFoldDB" id="A0A317C7X0"/>
<dbReference type="UniPathway" id="UPA00115">
    <property type="reaction ID" value="UER00409"/>
</dbReference>
<dbReference type="Pfam" id="PF01182">
    <property type="entry name" value="Glucosamine_iso"/>
    <property type="match status" value="1"/>
</dbReference>
<evidence type="ECO:0000256" key="1">
    <source>
        <dbReference type="ARBA" id="ARBA00000832"/>
    </source>
</evidence>
<comment type="pathway">
    <text evidence="3 7">Carbohydrate degradation; pentose phosphate pathway; D-ribulose 5-phosphate from D-glucose 6-phosphate (oxidative stage): step 2/3.</text>
</comment>
<dbReference type="RefSeq" id="WP_109825270.1">
    <property type="nucleotide sequence ID" value="NZ_QGKL01000042.1"/>
</dbReference>
<evidence type="ECO:0000313" key="10">
    <source>
        <dbReference type="Proteomes" id="UP000245506"/>
    </source>
</evidence>
<evidence type="ECO:0000256" key="7">
    <source>
        <dbReference type="RuleBase" id="RU365095"/>
    </source>
</evidence>
<evidence type="ECO:0000256" key="4">
    <source>
        <dbReference type="ARBA" id="ARBA00010662"/>
    </source>
</evidence>
<dbReference type="OrthoDB" id="9810967at2"/>
<dbReference type="EC" id="3.1.1.31" evidence="5 7"/>
<dbReference type="PANTHER" id="PTHR11054:SF0">
    <property type="entry name" value="6-PHOSPHOGLUCONOLACTONASE"/>
    <property type="match status" value="1"/>
</dbReference>
<evidence type="ECO:0000256" key="5">
    <source>
        <dbReference type="ARBA" id="ARBA00013198"/>
    </source>
</evidence>
<evidence type="ECO:0000256" key="3">
    <source>
        <dbReference type="ARBA" id="ARBA00004961"/>
    </source>
</evidence>
<evidence type="ECO:0000259" key="8">
    <source>
        <dbReference type="Pfam" id="PF01182"/>
    </source>
</evidence>
<dbReference type="CDD" id="cd01400">
    <property type="entry name" value="6PGL"/>
    <property type="match status" value="1"/>
</dbReference>
<evidence type="ECO:0000256" key="6">
    <source>
        <dbReference type="ARBA" id="ARBA00020337"/>
    </source>
</evidence>
<dbReference type="Proteomes" id="UP000245506">
    <property type="component" value="Unassembled WGS sequence"/>
</dbReference>
<dbReference type="PANTHER" id="PTHR11054">
    <property type="entry name" value="6-PHOSPHOGLUCONOLACTONASE"/>
    <property type="match status" value="1"/>
</dbReference>
<sequence length="238" mass="25782">MSTQAPLSDNTITPRWHLFQTANQLAEQATQDILDAARMAIADKGAFHIVLAGGTTPKVIYKLLAEAGSDWQHWHIYLGDERCLPANDPERNSVMATECLLDHVSIPQEHVHFMPTELGSEAAAASYRKTLEGVSSFDVVLLGMGEDGHTASLFPGHIHDLSDTVHAVSNSPKPPADRVSLSSECLSNNAKILILITGQSKHDRIIDWISGINMPITSITSNKSAAVYCDMAAWVGDS</sequence>
<organism evidence="9 10">
    <name type="scientific">Leucothrix arctica</name>
    <dbReference type="NCBI Taxonomy" id="1481894"/>
    <lineage>
        <taxon>Bacteria</taxon>
        <taxon>Pseudomonadati</taxon>
        <taxon>Pseudomonadota</taxon>
        <taxon>Gammaproteobacteria</taxon>
        <taxon>Thiotrichales</taxon>
        <taxon>Thiotrichaceae</taxon>
        <taxon>Leucothrix</taxon>
    </lineage>
</organism>
<dbReference type="InterPro" id="IPR039104">
    <property type="entry name" value="6PGL"/>
</dbReference>
<dbReference type="EMBL" id="QGKL01000042">
    <property type="protein sequence ID" value="PWQ93463.1"/>
    <property type="molecule type" value="Genomic_DNA"/>
</dbReference>
<protein>
    <recommendedName>
        <fullName evidence="6 7">6-phosphogluconolactonase</fullName>
        <shortName evidence="7">6PGL</shortName>
        <ecNumber evidence="5 7">3.1.1.31</ecNumber>
    </recommendedName>
</protein>
<comment type="function">
    <text evidence="2 7">Hydrolysis of 6-phosphogluconolactone to 6-phosphogluconate.</text>
</comment>
<gene>
    <name evidence="7 9" type="primary">pgl</name>
    <name evidence="9" type="ORF">DKT75_17725</name>
</gene>
<name>A0A317C7X0_9GAMM</name>
<dbReference type="GO" id="GO:0006098">
    <property type="term" value="P:pentose-phosphate shunt"/>
    <property type="evidence" value="ECO:0007669"/>
    <property type="project" value="UniProtKB-UniPathway"/>
</dbReference>
<keyword evidence="7" id="KW-0378">Hydrolase</keyword>
<feature type="domain" description="Glucosamine/galactosamine-6-phosphate isomerase" evidence="8">
    <location>
        <begin position="21"/>
        <end position="222"/>
    </location>
</feature>